<feature type="transmembrane region" description="Helical" evidence="1">
    <location>
        <begin position="111"/>
        <end position="128"/>
    </location>
</feature>
<evidence type="ECO:0000256" key="1">
    <source>
        <dbReference type="SAM" id="Phobius"/>
    </source>
</evidence>
<keyword evidence="3" id="KW-1185">Reference proteome</keyword>
<accession>D2MMK3</accession>
<proteinExistence type="predicted"/>
<evidence type="ECO:0000313" key="3">
    <source>
        <dbReference type="Proteomes" id="UP000005017"/>
    </source>
</evidence>
<dbReference type="Proteomes" id="UP000005017">
    <property type="component" value="Unassembled WGS sequence"/>
</dbReference>
<keyword evidence="1" id="KW-0472">Membrane</keyword>
<protein>
    <submittedName>
        <fullName evidence="2">Uncharacterized protein</fullName>
    </submittedName>
</protein>
<dbReference type="EMBL" id="ADFR01000002">
    <property type="protein sequence ID" value="EFC06279.1"/>
    <property type="molecule type" value="Genomic_DNA"/>
</dbReference>
<keyword evidence="1" id="KW-1133">Transmembrane helix</keyword>
<keyword evidence="1" id="KW-0812">Transmembrane</keyword>
<organism evidence="2 3">
    <name type="scientific">Bulleidia extructa W1219</name>
    <dbReference type="NCBI Taxonomy" id="679192"/>
    <lineage>
        <taxon>Bacteria</taxon>
        <taxon>Bacillati</taxon>
        <taxon>Bacillota</taxon>
        <taxon>Erysipelotrichia</taxon>
        <taxon>Erysipelotrichales</taxon>
        <taxon>Erysipelotrichaceae</taxon>
        <taxon>Bulleidia</taxon>
    </lineage>
</organism>
<comment type="caution">
    <text evidence="2">The sequence shown here is derived from an EMBL/GenBank/DDBJ whole genome shotgun (WGS) entry which is preliminary data.</text>
</comment>
<reference evidence="3" key="1">
    <citation type="submission" date="2009-12" db="EMBL/GenBank/DDBJ databases">
        <title>Sequence of Clostridiales genomosp. BVAB3 str. UPII9-5.</title>
        <authorList>
            <person name="Madupu R."/>
            <person name="Durkin A.S."/>
            <person name="Torralba M."/>
            <person name="Methe B."/>
            <person name="Sutton G.G."/>
            <person name="Strausberg R.L."/>
            <person name="Nelson K.E."/>
        </authorList>
    </citation>
    <scope>NUCLEOTIDE SEQUENCE [LARGE SCALE GENOMIC DNA]</scope>
    <source>
        <strain evidence="3">W1219</strain>
    </source>
</reference>
<dbReference type="AlphaFoldDB" id="D2MMK3"/>
<sequence length="216" mass="25953">MLELVEFLPLMRELLSKRFGQYVPYWITPAHAGTTHFQGEIFYLSQDHPRSRGNYVMVPMNRILMIVSFTYDLAHQLITDFFKYDFLFYRSLIFIFICQFIRQGYYHFPRLVLSLIFLMCIFTFISRIKRPVIHHVFFMYDNFFLLIRFTRYVARTTDDIGYLSILTIYIRHSDSSKPRRELLRRSLNGVFALSYGEASFLYGSVISICCQYLHFH</sequence>
<gene>
    <name evidence="2" type="ORF">HMPREF9013_0986</name>
</gene>
<name>D2MMK3_9FIRM</name>
<feature type="transmembrane region" description="Helical" evidence="1">
    <location>
        <begin position="187"/>
        <end position="214"/>
    </location>
</feature>
<evidence type="ECO:0000313" key="2">
    <source>
        <dbReference type="EMBL" id="EFC06279.1"/>
    </source>
</evidence>
<dbReference type="STRING" id="679192.HMPREF9013_0986"/>